<name>A0A1L0C2Z2_9ASCO</name>
<gene>
    <name evidence="1" type="ORF">SAMEA4029009_CIC11G00000005946</name>
</gene>
<evidence type="ECO:0000313" key="1">
    <source>
        <dbReference type="EMBL" id="SGZ57953.1"/>
    </source>
</evidence>
<evidence type="ECO:0000313" key="2">
    <source>
        <dbReference type="Proteomes" id="UP000182259"/>
    </source>
</evidence>
<sequence length="646" mass="75088">MNHSISPFLPQLQRYQKPGAKQEPPASNYQQSLHMLHQPIPSIVVNPHFSDPLQDPSVFYRSHDSLPAPEPLRKVASQAPQAPQAPQAHIPVHLATVYTPVGQQPAGQRSVHPNPNAYPLEYGHLHTQPQMYYMPLSHMYPQFRPQVMFPDSYLPMGAVKVQNDSAHYPFQQTYPLRTQRAPTQPQPQMVSNYQGDLNANAVELVESKTYKPTQTKKNSRPKINKIVGDLDDVRIHSERRARFEVGEPSLDVLYEHCREVLGIPVAREDISVTYECMLSDNLEKKLFEMFLENIVVFIDVFLSIDMFQKIFMELALYDESRMILNSMFCLSSLILQRTQPDSIDPLCPLKYYERTVTSIRCWKHSHVNFVQKNRSESLLKSNPFYETCFWAMFICDMILSKKLHMPNMYSMEKVWSALEPEYFSDLNCYTAFLEEPKTIKDSLHNYYSVLVSRSTTIWWQHKIVLIYCSINDFMLLTDVITEEAYKTNKRLYQWQQLRKSLEEYDNKMPVFLKPLIHIPSSKDRVYPVLYFKDEHTAVAALHFKLAKLALVEALHANINIEFASLLEPEFAKYPASLREKTSRDILGILQTYDSNRRIWPVSVHSLRQASKWIKEGTEEHRELKILASRVLQFSHVALRLLVVHGN</sequence>
<protein>
    <submittedName>
        <fullName evidence="1">CIC11C00000005946</fullName>
    </submittedName>
</protein>
<reference evidence="1 2" key="1">
    <citation type="submission" date="2016-10" db="EMBL/GenBank/DDBJ databases">
        <authorList>
            <person name="de Groot N.N."/>
        </authorList>
    </citation>
    <scope>NUCLEOTIDE SEQUENCE [LARGE SCALE GENOMIC DNA]</scope>
    <source>
        <strain evidence="1 2">PYCC 4715</strain>
    </source>
</reference>
<organism evidence="1 2">
    <name type="scientific">Sungouiella intermedia</name>
    <dbReference type="NCBI Taxonomy" id="45354"/>
    <lineage>
        <taxon>Eukaryota</taxon>
        <taxon>Fungi</taxon>
        <taxon>Dikarya</taxon>
        <taxon>Ascomycota</taxon>
        <taxon>Saccharomycotina</taxon>
        <taxon>Pichiomycetes</taxon>
        <taxon>Metschnikowiaceae</taxon>
        <taxon>Sungouiella</taxon>
    </lineage>
</organism>
<dbReference type="EMBL" id="LT635769">
    <property type="protein sequence ID" value="SGZ57953.1"/>
    <property type="molecule type" value="Genomic_DNA"/>
</dbReference>
<accession>A0A1L0C2Z2</accession>
<proteinExistence type="predicted"/>
<dbReference type="Proteomes" id="UP000182259">
    <property type="component" value="Chromosome VI"/>
</dbReference>
<dbReference type="AlphaFoldDB" id="A0A1L0C2Z2"/>